<comment type="caution">
    <text evidence="2">The sequence shown here is derived from an EMBL/GenBank/DDBJ whole genome shotgun (WGS) entry which is preliminary data.</text>
</comment>
<evidence type="ECO:0000313" key="2">
    <source>
        <dbReference type="EMBL" id="KAA6363218.1"/>
    </source>
</evidence>
<feature type="transmembrane region" description="Helical" evidence="1">
    <location>
        <begin position="166"/>
        <end position="184"/>
    </location>
</feature>
<keyword evidence="1" id="KW-1133">Transmembrane helix</keyword>
<keyword evidence="1" id="KW-0472">Membrane</keyword>
<sequence>MKENNEKCKLQLVRYKDFPIAIINSDPSDFDFADVDGKQKKIIKKKDQTTGTVSLSQVLENGTWELEVQFSNGGQTGGIGIVKESYNIPAGCQPDSNPHNQHTASYTGPSWYQGRVYSKGSYLEGNTIFKDNQIIKAEYDSEKGTLIFFVDEVQQPVYIIGIKEKVIFIVFMFYFGATCIIRSLKKLTKPTSGHVVNEKTVQW</sequence>
<accession>A0A5J4TYL0</accession>
<protein>
    <recommendedName>
        <fullName evidence="4">B30.2/SPRY domain-containing protein</fullName>
    </recommendedName>
</protein>
<dbReference type="InterPro" id="IPR043136">
    <property type="entry name" value="B30.2/SPRY_sf"/>
</dbReference>
<dbReference type="AlphaFoldDB" id="A0A5J4TYL0"/>
<keyword evidence="1" id="KW-0812">Transmembrane</keyword>
<organism evidence="2 3">
    <name type="scientific">Streblomastix strix</name>
    <dbReference type="NCBI Taxonomy" id="222440"/>
    <lineage>
        <taxon>Eukaryota</taxon>
        <taxon>Metamonada</taxon>
        <taxon>Preaxostyla</taxon>
        <taxon>Oxymonadida</taxon>
        <taxon>Streblomastigidae</taxon>
        <taxon>Streblomastix</taxon>
    </lineage>
</organism>
<dbReference type="OrthoDB" id="2329056at2759"/>
<gene>
    <name evidence="2" type="ORF">EZS28_041256</name>
</gene>
<proteinExistence type="predicted"/>
<dbReference type="InterPro" id="IPR013320">
    <property type="entry name" value="ConA-like_dom_sf"/>
</dbReference>
<evidence type="ECO:0008006" key="4">
    <source>
        <dbReference type="Google" id="ProtNLM"/>
    </source>
</evidence>
<dbReference type="Gene3D" id="2.60.120.920">
    <property type="match status" value="1"/>
</dbReference>
<name>A0A5J4TYL0_9EUKA</name>
<evidence type="ECO:0000313" key="3">
    <source>
        <dbReference type="Proteomes" id="UP000324800"/>
    </source>
</evidence>
<evidence type="ECO:0000256" key="1">
    <source>
        <dbReference type="SAM" id="Phobius"/>
    </source>
</evidence>
<dbReference type="Proteomes" id="UP000324800">
    <property type="component" value="Unassembled WGS sequence"/>
</dbReference>
<dbReference type="EMBL" id="SNRW01023193">
    <property type="protein sequence ID" value="KAA6363218.1"/>
    <property type="molecule type" value="Genomic_DNA"/>
</dbReference>
<reference evidence="2 3" key="1">
    <citation type="submission" date="2019-03" db="EMBL/GenBank/DDBJ databases">
        <title>Single cell metagenomics reveals metabolic interactions within the superorganism composed of flagellate Streblomastix strix and complex community of Bacteroidetes bacteria on its surface.</title>
        <authorList>
            <person name="Treitli S.C."/>
            <person name="Kolisko M."/>
            <person name="Husnik F."/>
            <person name="Keeling P."/>
            <person name="Hampl V."/>
        </authorList>
    </citation>
    <scope>NUCLEOTIDE SEQUENCE [LARGE SCALE GENOMIC DNA]</scope>
    <source>
        <strain evidence="2">ST1C</strain>
    </source>
</reference>
<dbReference type="SUPFAM" id="SSF49899">
    <property type="entry name" value="Concanavalin A-like lectins/glucanases"/>
    <property type="match status" value="1"/>
</dbReference>